<evidence type="ECO:0000313" key="3">
    <source>
        <dbReference type="Proteomes" id="UP000708805"/>
    </source>
</evidence>
<dbReference type="EMBL" id="JAGJWT010000001">
    <property type="protein sequence ID" value="MBS9339262.1"/>
    <property type="molecule type" value="Genomic_DNA"/>
</dbReference>
<comment type="caution">
    <text evidence="1">The sequence shown here is derived from an EMBL/GenBank/DDBJ whole genome shotgun (WGS) entry which is preliminary data.</text>
</comment>
<dbReference type="AlphaFoldDB" id="A0A9X0ZUP2"/>
<protein>
    <submittedName>
        <fullName evidence="1">Uncharacterized protein</fullName>
    </submittedName>
</protein>
<dbReference type="RefSeq" id="WP_214036978.1">
    <property type="nucleotide sequence ID" value="NZ_JAGJWT010000001.1"/>
</dbReference>
<evidence type="ECO:0000313" key="1">
    <source>
        <dbReference type="EMBL" id="MBS9339262.1"/>
    </source>
</evidence>
<name>A0A9X0ZUP2_NEIEL</name>
<proteinExistence type="predicted"/>
<accession>A0A9X0ZUP2</accession>
<dbReference type="EMBL" id="JAGJWT010000010">
    <property type="protein sequence ID" value="MBS9341214.1"/>
    <property type="molecule type" value="Genomic_DNA"/>
</dbReference>
<gene>
    <name evidence="1" type="ORF">J8641_00080</name>
    <name evidence="2" type="ORF">J8641_10460</name>
</gene>
<sequence>MTTLHIHPQNPTFCIALLALGLPTATKSNSIPPEAGIWTLRLPKNYRQILPYCTPELQNIIECFDELDALSQLDTAAYTQTINRLIGDLQHILAEHAEQYELHLTISASDK</sequence>
<evidence type="ECO:0000313" key="2">
    <source>
        <dbReference type="EMBL" id="MBS9341214.1"/>
    </source>
</evidence>
<dbReference type="Proteomes" id="UP000708805">
    <property type="component" value="Unassembled WGS sequence"/>
</dbReference>
<organism evidence="1 3">
    <name type="scientific">Neisseria elongata subsp. nitroreducens</name>
    <dbReference type="NCBI Taxonomy" id="90367"/>
    <lineage>
        <taxon>Bacteria</taxon>
        <taxon>Pseudomonadati</taxon>
        <taxon>Pseudomonadota</taxon>
        <taxon>Betaproteobacteria</taxon>
        <taxon>Neisseriales</taxon>
        <taxon>Neisseriaceae</taxon>
        <taxon>Neisseria</taxon>
    </lineage>
</organism>
<reference evidence="1" key="1">
    <citation type="submission" date="2021-04" db="EMBL/GenBank/DDBJ databases">
        <title>Genomic characterization of endocarditis-associated Neisseria elongata subsp. nitroreducens.</title>
        <authorList>
            <person name="Schorner M."/>
            <person name="Passarelli-Araujo H."/>
            <person name="Scheffer M."/>
            <person name="Barazzetti F."/>
            <person name="Martins J."/>
            <person name="Machado H."/>
            <person name="Palmeiro J."/>
            <person name="Bazzo M."/>
        </authorList>
    </citation>
    <scope>NUCLEOTIDE SEQUENCE</scope>
    <source>
        <strain evidence="1">Nel_M001</strain>
    </source>
</reference>